<dbReference type="PANTHER" id="PTHR41700">
    <property type="entry name" value="GCN5-RELATED N-ACETYLTRANSFERASE"/>
    <property type="match status" value="1"/>
</dbReference>
<name>A0A7C1J9C0_9CHLR</name>
<evidence type="ECO:0000313" key="1">
    <source>
        <dbReference type="EMBL" id="HDX30683.1"/>
    </source>
</evidence>
<evidence type="ECO:0008006" key="2">
    <source>
        <dbReference type="Google" id="ProtNLM"/>
    </source>
</evidence>
<sequence>MSDSITIRAITSIEEIEHFQRLEQLIWQSPPDELMPVHMVITAIHNGGGLLGAFAEEGPAETGGMIGLAFWFPGLGVPTTQPWRGTRRETGTAPQAPSSEGALQLKMCSHMVGVLPGWQGRGLGVQLKQAQRQAILAQGMTDWVTWTYDPLFRVNGVLNIHRLGAVCNTYRRNWYGIMKDGINAGLPSDRCQVDWWIASERVQRRLAAGSRSRGIERSTTPTVLPGKLHIVPTRPAGSRFRVPVEVELPLDGRPLALPIPDDIADIRRTDPPLGMAWRMAMRAYLEQAFQAGYVMTDCVHLPDQGWHYVLEMQPGDGEAVTT</sequence>
<dbReference type="SUPFAM" id="SSF55729">
    <property type="entry name" value="Acyl-CoA N-acyltransferases (Nat)"/>
    <property type="match status" value="1"/>
</dbReference>
<reference evidence="1" key="1">
    <citation type="journal article" date="2020" name="mSystems">
        <title>Genome- and Community-Level Interaction Insights into Carbon Utilization and Element Cycling Functions of Hydrothermarchaeota in Hydrothermal Sediment.</title>
        <authorList>
            <person name="Zhou Z."/>
            <person name="Liu Y."/>
            <person name="Xu W."/>
            <person name="Pan J."/>
            <person name="Luo Z.H."/>
            <person name="Li M."/>
        </authorList>
    </citation>
    <scope>NUCLEOTIDE SEQUENCE [LARGE SCALE GENOMIC DNA]</scope>
    <source>
        <strain evidence="1">SpSt-289</strain>
    </source>
</reference>
<comment type="caution">
    <text evidence="1">The sequence shown here is derived from an EMBL/GenBank/DDBJ whole genome shotgun (WGS) entry which is preliminary data.</text>
</comment>
<dbReference type="InterPro" id="IPR016181">
    <property type="entry name" value="Acyl_CoA_acyltransferase"/>
</dbReference>
<gene>
    <name evidence="1" type="ORF">ENQ20_04225</name>
</gene>
<dbReference type="InterPro" id="IPR038764">
    <property type="entry name" value="GNAT_N_AcTrfase_prd"/>
</dbReference>
<dbReference type="EMBL" id="DSMG01000048">
    <property type="protein sequence ID" value="HDX30683.1"/>
    <property type="molecule type" value="Genomic_DNA"/>
</dbReference>
<proteinExistence type="predicted"/>
<accession>A0A7C1J9C0</accession>
<dbReference type="PANTHER" id="PTHR41700:SF1">
    <property type="entry name" value="N-ACETYLTRANSFERASE DOMAIN-CONTAINING PROTEIN"/>
    <property type="match status" value="1"/>
</dbReference>
<organism evidence="1">
    <name type="scientific">Caldilinea aerophila</name>
    <dbReference type="NCBI Taxonomy" id="133453"/>
    <lineage>
        <taxon>Bacteria</taxon>
        <taxon>Bacillati</taxon>
        <taxon>Chloroflexota</taxon>
        <taxon>Caldilineae</taxon>
        <taxon>Caldilineales</taxon>
        <taxon>Caldilineaceae</taxon>
        <taxon>Caldilinea</taxon>
    </lineage>
</organism>
<protein>
    <recommendedName>
        <fullName evidence="2">N-acetyltransferase domain-containing protein</fullName>
    </recommendedName>
</protein>
<dbReference type="AlphaFoldDB" id="A0A7C1J9C0"/>